<protein>
    <recommendedName>
        <fullName evidence="7">Serine/threonine-protein phosphatase 2A activator</fullName>
        <ecNumber evidence="7">5.2.1.8</ecNumber>
    </recommendedName>
    <alternativeName>
        <fullName evidence="7">Phosphotyrosyl phosphatase activator</fullName>
    </alternativeName>
</protein>
<dbReference type="Gene3D" id="1.20.120.1150">
    <property type="match status" value="1"/>
</dbReference>
<dbReference type="PANTHER" id="PTHR10012:SF0">
    <property type="entry name" value="SERINE_THREONINE-PROTEIN PHOSPHATASE 2A ACTIVATOR"/>
    <property type="match status" value="1"/>
</dbReference>
<dbReference type="SUPFAM" id="SSF140984">
    <property type="entry name" value="PTPA-like"/>
    <property type="match status" value="1"/>
</dbReference>
<comment type="function">
    <text evidence="7">PPIases accelerate the folding of proteins. It catalyzes the cis-trans isomerization of proline imidic peptide bonds in oligopeptides.</text>
</comment>
<evidence type="ECO:0000256" key="4">
    <source>
        <dbReference type="ARBA" id="ARBA00022490"/>
    </source>
</evidence>
<proteinExistence type="inferred from homology"/>
<evidence type="ECO:0000256" key="5">
    <source>
        <dbReference type="ARBA" id="ARBA00023110"/>
    </source>
</evidence>
<dbReference type="GO" id="GO:0003755">
    <property type="term" value="F:peptidyl-prolyl cis-trans isomerase activity"/>
    <property type="evidence" value="ECO:0007669"/>
    <property type="project" value="UniProtKB-KW"/>
</dbReference>
<dbReference type="InterPro" id="IPR004327">
    <property type="entry name" value="Phstyr_phstse_ac"/>
</dbReference>
<evidence type="ECO:0000313" key="10">
    <source>
        <dbReference type="Proteomes" id="UP000734854"/>
    </source>
</evidence>
<dbReference type="EC" id="5.2.1.8" evidence="7"/>
<evidence type="ECO:0000256" key="8">
    <source>
        <dbReference type="SAM" id="MobiDB-lite"/>
    </source>
</evidence>
<dbReference type="FunFam" id="1.20.120.1150:FF:000002">
    <property type="entry name" value="Serine/threonine-protein phosphatase 2A activator"/>
    <property type="match status" value="1"/>
</dbReference>
<dbReference type="GO" id="GO:0008160">
    <property type="term" value="F:protein tyrosine phosphatase activator activity"/>
    <property type="evidence" value="ECO:0007669"/>
    <property type="project" value="TreeGrafter"/>
</dbReference>
<dbReference type="CDD" id="cd04087">
    <property type="entry name" value="PTPA"/>
    <property type="match status" value="1"/>
</dbReference>
<organism evidence="9 10">
    <name type="scientific">Zingiber officinale</name>
    <name type="common">Ginger</name>
    <name type="synonym">Amomum zingiber</name>
    <dbReference type="NCBI Taxonomy" id="94328"/>
    <lineage>
        <taxon>Eukaryota</taxon>
        <taxon>Viridiplantae</taxon>
        <taxon>Streptophyta</taxon>
        <taxon>Embryophyta</taxon>
        <taxon>Tracheophyta</taxon>
        <taxon>Spermatophyta</taxon>
        <taxon>Magnoliopsida</taxon>
        <taxon>Liliopsida</taxon>
        <taxon>Zingiberales</taxon>
        <taxon>Zingiberaceae</taxon>
        <taxon>Zingiber</taxon>
    </lineage>
</organism>
<dbReference type="EMBL" id="JACMSC010000002">
    <property type="protein sequence ID" value="KAG6531406.1"/>
    <property type="molecule type" value="Genomic_DNA"/>
</dbReference>
<evidence type="ECO:0000313" key="9">
    <source>
        <dbReference type="EMBL" id="KAG6531406.1"/>
    </source>
</evidence>
<keyword evidence="10" id="KW-1185">Reference proteome</keyword>
<evidence type="ECO:0000256" key="1">
    <source>
        <dbReference type="ARBA" id="ARBA00000971"/>
    </source>
</evidence>
<feature type="region of interest" description="Disordered" evidence="8">
    <location>
        <begin position="478"/>
        <end position="499"/>
    </location>
</feature>
<evidence type="ECO:0000256" key="2">
    <source>
        <dbReference type="ARBA" id="ARBA00004496"/>
    </source>
</evidence>
<evidence type="ECO:0000256" key="6">
    <source>
        <dbReference type="ARBA" id="ARBA00023235"/>
    </source>
</evidence>
<dbReference type="Pfam" id="PF03095">
    <property type="entry name" value="PTPA"/>
    <property type="match status" value="1"/>
</dbReference>
<dbReference type="GO" id="GO:0007052">
    <property type="term" value="P:mitotic spindle organization"/>
    <property type="evidence" value="ECO:0007669"/>
    <property type="project" value="TreeGrafter"/>
</dbReference>
<evidence type="ECO:0000256" key="7">
    <source>
        <dbReference type="RuleBase" id="RU361210"/>
    </source>
</evidence>
<keyword evidence="5 7" id="KW-0697">Rotamase</keyword>
<sequence>MTNCKNSPPSLFLSRMTDPGSSSGAPPPSSPGAPSMPVQCSSCVVCGGTAASRLGTPLCSNCRLPPTPAIDAPMATASVSRIPVPQPLPVPLAEPPYHFHVPWRRISSPDDIRRFDASTSGRHFLGFIAALSHSVCGRKLSDPVPSPLSDTVVGLLSLLQTLTRWIDEFPPLAHALRICNPAYRFWHARLTDKGYDLVLALLAQYDELRPAADELLPYLLDSFGNVYRIDYGNAHENNFAAFLYCLARLGLIKEEDYPALVLGVFSTYLDLMRRLQIIYNLKPDGGHGGWALDDYHFLPFIFGSAQLIDHKYMKPNSIHNDDILDYFSTDYMYLACVAFVKKVKKGVFAEHSFMLDGISGAASWKKVNIGMLRLYKGEVLEQVSIMKHFLFGSLIRWYLRIPPMAFPILMEDSELQFLLNLEIFDYSTSPYGRVSTSRVKCLSKRGGVTTGRVSCTPQPIDSRSSHWLDTLVSLTSSHGVPHGSDCPSVPWGHDLSSEP</sequence>
<dbReference type="GO" id="GO:0005634">
    <property type="term" value="C:nucleus"/>
    <property type="evidence" value="ECO:0007669"/>
    <property type="project" value="TreeGrafter"/>
</dbReference>
<dbReference type="AlphaFoldDB" id="A0A8J5IA83"/>
<comment type="caution">
    <text evidence="9">The sequence shown here is derived from an EMBL/GenBank/DDBJ whole genome shotgun (WGS) entry which is preliminary data.</text>
</comment>
<reference evidence="9 10" key="1">
    <citation type="submission" date="2020-08" db="EMBL/GenBank/DDBJ databases">
        <title>Plant Genome Project.</title>
        <authorList>
            <person name="Zhang R.-G."/>
        </authorList>
    </citation>
    <scope>NUCLEOTIDE SEQUENCE [LARGE SCALE GENOMIC DNA]</scope>
    <source>
        <tissue evidence="9">Rhizome</tissue>
    </source>
</reference>
<dbReference type="InterPro" id="IPR043170">
    <property type="entry name" value="PTPA_C_lid"/>
</dbReference>
<keyword evidence="4 7" id="KW-0963">Cytoplasm</keyword>
<dbReference type="InterPro" id="IPR037218">
    <property type="entry name" value="PTPA_sf"/>
</dbReference>
<keyword evidence="6 7" id="KW-0413">Isomerase</keyword>
<feature type="region of interest" description="Disordered" evidence="8">
    <location>
        <begin position="1"/>
        <end position="33"/>
    </location>
</feature>
<comment type="subcellular location">
    <subcellularLocation>
        <location evidence="2 7">Cytoplasm</location>
    </subcellularLocation>
</comment>
<dbReference type="GO" id="GO:0005737">
    <property type="term" value="C:cytoplasm"/>
    <property type="evidence" value="ECO:0007669"/>
    <property type="project" value="UniProtKB-SubCell"/>
</dbReference>
<dbReference type="Proteomes" id="UP000734854">
    <property type="component" value="Unassembled WGS sequence"/>
</dbReference>
<comment type="catalytic activity">
    <reaction evidence="1 7">
        <text>[protein]-peptidylproline (omega=180) = [protein]-peptidylproline (omega=0)</text>
        <dbReference type="Rhea" id="RHEA:16237"/>
        <dbReference type="Rhea" id="RHEA-COMP:10747"/>
        <dbReference type="Rhea" id="RHEA-COMP:10748"/>
        <dbReference type="ChEBI" id="CHEBI:83833"/>
        <dbReference type="ChEBI" id="CHEBI:83834"/>
        <dbReference type="EC" id="5.2.1.8"/>
    </reaction>
</comment>
<dbReference type="PANTHER" id="PTHR10012">
    <property type="entry name" value="SERINE/THREONINE-PROTEIN PHOSPHATASE 2A REGULATORY SUBUNIT B"/>
    <property type="match status" value="1"/>
</dbReference>
<gene>
    <name evidence="9" type="ORF">ZIOFF_005212</name>
</gene>
<accession>A0A8J5IA83</accession>
<name>A0A8J5IA83_ZINOF</name>
<comment type="similarity">
    <text evidence="3 7">Belongs to the PTPA-type PPIase family.</text>
</comment>
<evidence type="ECO:0000256" key="3">
    <source>
        <dbReference type="ARBA" id="ARBA00011019"/>
    </source>
</evidence>
<dbReference type="GO" id="GO:0000159">
    <property type="term" value="C:protein phosphatase type 2A complex"/>
    <property type="evidence" value="ECO:0007669"/>
    <property type="project" value="TreeGrafter"/>
</dbReference>